<evidence type="ECO:0000313" key="9">
    <source>
        <dbReference type="EMBL" id="PPC75470.1"/>
    </source>
</evidence>
<organism evidence="9 10">
    <name type="scientific">Proteobacteria bacterium 228</name>
    <dbReference type="NCBI Taxonomy" id="2083153"/>
    <lineage>
        <taxon>Bacteria</taxon>
        <taxon>Pseudomonadati</taxon>
        <taxon>Pseudomonadota</taxon>
    </lineage>
</organism>
<dbReference type="PANTHER" id="PTHR30012">
    <property type="entry name" value="GENERAL SECRETION PATHWAY PROTEIN"/>
    <property type="match status" value="1"/>
</dbReference>
<gene>
    <name evidence="9" type="ORF">C4K68_20360</name>
</gene>
<accession>A0A2S5KL56</accession>
<keyword evidence="4 7" id="KW-0812">Transmembrane</keyword>
<name>A0A2S5KL56_9PROT</name>
<dbReference type="AlphaFoldDB" id="A0A2S5KL56"/>
<feature type="transmembrane region" description="Helical" evidence="7">
    <location>
        <begin position="343"/>
        <end position="364"/>
    </location>
</feature>
<evidence type="ECO:0000259" key="8">
    <source>
        <dbReference type="Pfam" id="PF00482"/>
    </source>
</evidence>
<keyword evidence="6 7" id="KW-0472">Membrane</keyword>
<feature type="transmembrane region" description="Helical" evidence="7">
    <location>
        <begin position="199"/>
        <end position="218"/>
    </location>
</feature>
<evidence type="ECO:0000256" key="1">
    <source>
        <dbReference type="ARBA" id="ARBA00004651"/>
    </source>
</evidence>
<evidence type="ECO:0000256" key="6">
    <source>
        <dbReference type="ARBA" id="ARBA00023136"/>
    </source>
</evidence>
<feature type="transmembrane region" description="Helical" evidence="7">
    <location>
        <begin position="150"/>
        <end position="173"/>
    </location>
</feature>
<evidence type="ECO:0000256" key="3">
    <source>
        <dbReference type="ARBA" id="ARBA00022475"/>
    </source>
</evidence>
<evidence type="ECO:0000256" key="7">
    <source>
        <dbReference type="SAM" id="Phobius"/>
    </source>
</evidence>
<reference evidence="9 10" key="1">
    <citation type="submission" date="2018-02" db="EMBL/GenBank/DDBJ databases">
        <title>novel marine gammaproteobacteria from coastal saline agro ecosystem.</title>
        <authorList>
            <person name="Krishnan R."/>
            <person name="Ramesh Kumar N."/>
        </authorList>
    </citation>
    <scope>NUCLEOTIDE SEQUENCE [LARGE SCALE GENOMIC DNA]</scope>
    <source>
        <strain evidence="9 10">228</strain>
    </source>
</reference>
<evidence type="ECO:0000313" key="10">
    <source>
        <dbReference type="Proteomes" id="UP000238196"/>
    </source>
</evidence>
<proteinExistence type="inferred from homology"/>
<evidence type="ECO:0000256" key="4">
    <source>
        <dbReference type="ARBA" id="ARBA00022692"/>
    </source>
</evidence>
<dbReference type="EMBL" id="PRLP01000090">
    <property type="protein sequence ID" value="PPC75470.1"/>
    <property type="molecule type" value="Genomic_DNA"/>
</dbReference>
<keyword evidence="5 7" id="KW-1133">Transmembrane helix</keyword>
<dbReference type="InterPro" id="IPR042094">
    <property type="entry name" value="T2SS_GspF_sf"/>
</dbReference>
<dbReference type="PANTHER" id="PTHR30012:SF0">
    <property type="entry name" value="TYPE II SECRETION SYSTEM PROTEIN F-RELATED"/>
    <property type="match status" value="1"/>
</dbReference>
<protein>
    <recommendedName>
        <fullName evidence="8">Type II secretion system protein GspF domain-containing protein</fullName>
    </recommendedName>
</protein>
<dbReference type="Pfam" id="PF00482">
    <property type="entry name" value="T2SSF"/>
    <property type="match status" value="1"/>
</dbReference>
<dbReference type="Proteomes" id="UP000238196">
    <property type="component" value="Unassembled WGS sequence"/>
</dbReference>
<dbReference type="InterPro" id="IPR003004">
    <property type="entry name" value="GspF/PilC"/>
</dbReference>
<dbReference type="OrthoDB" id="5895881at2"/>
<comment type="similarity">
    <text evidence="2">Belongs to the GSP F family.</text>
</comment>
<sequence>MPLAYPEAGVAMLSNDWLRRMYDKYFVFTFKRRAKFYLYLSNMISAGMTMKDIVLSLSGIYSGEYAPGDRVIRSDRASEAFYRPFIEALSSGQDIGAALDAIGVIPTLEVTTIKAGSTSGRLQESIKHIMVFNQNAEKLRGMFLSVALKFFLATSVTIGTTMYFGVSILPTIVESTGKPMPKGAIGDYVIQFSNFFASSWWMVIAVIVGVVLLINYLLSNATGRVRESLDKWPLISVYRDYYAFITLKTISMLQRSGVVAKDALLLLQQNANPYYFHYLQQAHDELELGRDLDAMLSVGLFDDQIVIDVAIFNRAGKLNENLTSLSDMVMERYFAKLERLSQFMTLVAFVLPIGSILLQNLALYSAL</sequence>
<dbReference type="InterPro" id="IPR018076">
    <property type="entry name" value="T2SS_GspF_dom"/>
</dbReference>
<dbReference type="Gene3D" id="1.20.81.30">
    <property type="entry name" value="Type II secretion system (T2SS), domain F"/>
    <property type="match status" value="2"/>
</dbReference>
<evidence type="ECO:0000256" key="5">
    <source>
        <dbReference type="ARBA" id="ARBA00022989"/>
    </source>
</evidence>
<evidence type="ECO:0000256" key="2">
    <source>
        <dbReference type="ARBA" id="ARBA00005745"/>
    </source>
</evidence>
<comment type="subcellular location">
    <subcellularLocation>
        <location evidence="1">Cell membrane</location>
        <topology evidence="1">Multi-pass membrane protein</topology>
    </subcellularLocation>
</comment>
<comment type="caution">
    <text evidence="9">The sequence shown here is derived from an EMBL/GenBank/DDBJ whole genome shotgun (WGS) entry which is preliminary data.</text>
</comment>
<feature type="domain" description="Type II secretion system protein GspF" evidence="8">
    <location>
        <begin position="247"/>
        <end position="351"/>
    </location>
</feature>
<keyword evidence="3" id="KW-1003">Cell membrane</keyword>
<dbReference type="GO" id="GO:0005886">
    <property type="term" value="C:plasma membrane"/>
    <property type="evidence" value="ECO:0007669"/>
    <property type="project" value="UniProtKB-SubCell"/>
</dbReference>